<sequence length="131" mass="13722">MRLLRDETTIFKWDAVMAAVLGASMVALAGELHALAGGGLSSGALRAVGLALLPWAAHNWFTGRAPLRTAHVMIQLGGDATWLVSSVVIIATHAMNTVGTVIYVAQTLTVACVFAAKLQALRAHAAALRHQ</sequence>
<dbReference type="AlphaFoldDB" id="A0A2W5TDG9"/>
<keyword evidence="1" id="KW-1133">Transmembrane helix</keyword>
<comment type="caution">
    <text evidence="2">The sequence shown here is derived from an EMBL/GenBank/DDBJ whole genome shotgun (WGS) entry which is preliminary data.</text>
</comment>
<organism evidence="2 3">
    <name type="scientific">Archangium gephyra</name>
    <dbReference type="NCBI Taxonomy" id="48"/>
    <lineage>
        <taxon>Bacteria</taxon>
        <taxon>Pseudomonadati</taxon>
        <taxon>Myxococcota</taxon>
        <taxon>Myxococcia</taxon>
        <taxon>Myxococcales</taxon>
        <taxon>Cystobacterineae</taxon>
        <taxon>Archangiaceae</taxon>
        <taxon>Archangium</taxon>
    </lineage>
</organism>
<accession>A0A2W5TDG9</accession>
<evidence type="ECO:0000313" key="2">
    <source>
        <dbReference type="EMBL" id="PZR13559.1"/>
    </source>
</evidence>
<protein>
    <submittedName>
        <fullName evidence="2">Uncharacterized protein</fullName>
    </submittedName>
</protein>
<reference evidence="2 3" key="1">
    <citation type="submission" date="2017-08" db="EMBL/GenBank/DDBJ databases">
        <title>Infants hospitalized years apart are colonized by the same room-sourced microbial strains.</title>
        <authorList>
            <person name="Brooks B."/>
            <person name="Olm M.R."/>
            <person name="Firek B.A."/>
            <person name="Baker R."/>
            <person name="Thomas B.C."/>
            <person name="Morowitz M.J."/>
            <person name="Banfield J.F."/>
        </authorList>
    </citation>
    <scope>NUCLEOTIDE SEQUENCE [LARGE SCALE GENOMIC DNA]</scope>
    <source>
        <strain evidence="2">S2_003_000_R2_14</strain>
    </source>
</reference>
<evidence type="ECO:0000256" key="1">
    <source>
        <dbReference type="SAM" id="Phobius"/>
    </source>
</evidence>
<name>A0A2W5TDG9_9BACT</name>
<keyword evidence="1" id="KW-0812">Transmembrane</keyword>
<gene>
    <name evidence="2" type="ORF">DI536_12470</name>
</gene>
<dbReference type="Proteomes" id="UP000249061">
    <property type="component" value="Unassembled WGS sequence"/>
</dbReference>
<keyword evidence="1" id="KW-0472">Membrane</keyword>
<feature type="transmembrane region" description="Helical" evidence="1">
    <location>
        <begin position="73"/>
        <end position="95"/>
    </location>
</feature>
<dbReference type="EMBL" id="QFQP01000009">
    <property type="protein sequence ID" value="PZR13559.1"/>
    <property type="molecule type" value="Genomic_DNA"/>
</dbReference>
<evidence type="ECO:0000313" key="3">
    <source>
        <dbReference type="Proteomes" id="UP000249061"/>
    </source>
</evidence>
<proteinExistence type="predicted"/>